<feature type="compositionally biased region" description="Basic and acidic residues" evidence="1">
    <location>
        <begin position="467"/>
        <end position="478"/>
    </location>
</feature>
<dbReference type="AlphaFoldDB" id="A0A8F5ZDA2"/>
<proteinExistence type="predicted"/>
<evidence type="ECO:0000313" key="2">
    <source>
        <dbReference type="EMBL" id="QXO93492.1"/>
    </source>
</evidence>
<dbReference type="PANTHER" id="PTHR42754:SF1">
    <property type="entry name" value="LIPOPROTEIN"/>
    <property type="match status" value="1"/>
</dbReference>
<name>A0A8F5ZDA2_METHU</name>
<accession>A0A8F5ZDA2</accession>
<dbReference type="Proteomes" id="UP000694228">
    <property type="component" value="Chromosome"/>
</dbReference>
<protein>
    <recommendedName>
        <fullName evidence="4">EF-hand domain-containing protein</fullName>
    </recommendedName>
</protein>
<organism evidence="2 3">
    <name type="scientific">Methanospirillum hungatei</name>
    <dbReference type="NCBI Taxonomy" id="2203"/>
    <lineage>
        <taxon>Archaea</taxon>
        <taxon>Methanobacteriati</taxon>
        <taxon>Methanobacteriota</taxon>
        <taxon>Stenosarchaea group</taxon>
        <taxon>Methanomicrobia</taxon>
        <taxon>Methanomicrobiales</taxon>
        <taxon>Methanospirillaceae</taxon>
        <taxon>Methanospirillum</taxon>
    </lineage>
</organism>
<evidence type="ECO:0000256" key="1">
    <source>
        <dbReference type="SAM" id="MobiDB-lite"/>
    </source>
</evidence>
<sequence>MRHYFLILCILACIPVMVCGASPGDILKNQVLGLPNIPEWGYGLDTSPDGNTTVCGVAYPDDSVDLGELGNGDAWVIRFDSNGTILWEKLFGGNETDYALSVRNLPDGGAAVIGTTGSYNGDVSGYHGNGDLWFINLGPDGNIRWDQALGGDLIDEGSDIAVLPDGGYILCGYSMSSNGNLRRHLGGGDLWLVRLDKDGNLLWQQTYGGSRRDSGTSVTITGDNAIVACGNTNSTDGMVSGNRTSSDVWIIKTDMNGTLLWEQSFGGSALDWGHSVIELASGDLMVAAVTASDDGDIVKNNGAGDIWLMRLAPDGTIIWNQTYGGSFSDNVWKLEPSPGGGAYLVGDSYSVDGHFAGNHGESDLLIGEVDGDGKLIWHRQIGGSSVDRGSWVKRTNADTLVVTGMTASSDGDVSGDHALGDLWILEVEGSRYENTNKSEQVQTSTPITRSPIGPLNGDGPVPTDPDGDGKYEDLNGNKEMDLQDPTVFFKYFAWLQTQEYADAFDFNENGALDLSDVQALFAEIQS</sequence>
<reference evidence="2 3" key="1">
    <citation type="submission" date="2021-06" db="EMBL/GenBank/DDBJ databases">
        <title>Complete genome sequence of the secondary alcohol utilizing methanogen Methanospirillum hungatei strain GP1.</title>
        <authorList>
            <person name="Day L.A."/>
            <person name="Costa K.C."/>
        </authorList>
    </citation>
    <scope>NUCLEOTIDE SEQUENCE [LARGE SCALE GENOMIC DNA]</scope>
    <source>
        <strain evidence="2 3">GP1</strain>
    </source>
</reference>
<evidence type="ECO:0008006" key="4">
    <source>
        <dbReference type="Google" id="ProtNLM"/>
    </source>
</evidence>
<dbReference type="OrthoDB" id="98274at2157"/>
<gene>
    <name evidence="2" type="ORF">KSK55_08840</name>
</gene>
<feature type="compositionally biased region" description="Polar residues" evidence="1">
    <location>
        <begin position="437"/>
        <end position="448"/>
    </location>
</feature>
<evidence type="ECO:0000313" key="3">
    <source>
        <dbReference type="Proteomes" id="UP000694228"/>
    </source>
</evidence>
<dbReference type="PANTHER" id="PTHR42754">
    <property type="entry name" value="ENDOGLUCANASE"/>
    <property type="match status" value="1"/>
</dbReference>
<dbReference type="PROSITE" id="PS00018">
    <property type="entry name" value="EF_HAND_1"/>
    <property type="match status" value="1"/>
</dbReference>
<dbReference type="InterPro" id="IPR018247">
    <property type="entry name" value="EF_Hand_1_Ca_BS"/>
</dbReference>
<feature type="region of interest" description="Disordered" evidence="1">
    <location>
        <begin position="434"/>
        <end position="478"/>
    </location>
</feature>
<dbReference type="EMBL" id="CP077107">
    <property type="protein sequence ID" value="QXO93492.1"/>
    <property type="molecule type" value="Genomic_DNA"/>
</dbReference>